<evidence type="ECO:0000313" key="2">
    <source>
        <dbReference type="Proteomes" id="UP001597353"/>
    </source>
</evidence>
<sequence length="361" mass="36150">MTTLCHVTDRLEAPDGSPLPGARLDLIRVPAEIEPSATGTTTVPAPVSVRADPAAQISVHIKPGRYAAKLADAQARPYRSFMITVPDAPHAILGQLIDAPPPPPEPDAMELAVRAAQNARDEANGHMVAAGQSNTSAALYAATAEVAAAAALLSEAMSAEIRAEVQASKDVMDAQLLEAANAAEIASDAAETALQASSAVSVAELRVHASKELCETAAANAEAAAVQSHSARDATLLARDATLPAAAAAQEAAGSASLAASSAEGSASIASEGATQATAGASDAAQSAGNANASALIATSARDIATSASVAAETASVMAQAAAEEARGYADATETIRLAMIIMAVSFTNSQTRFVEACAFE</sequence>
<comment type="caution">
    <text evidence="1">The sequence shown here is derived from an EMBL/GenBank/DDBJ whole genome shotgun (WGS) entry which is preliminary data.</text>
</comment>
<protein>
    <submittedName>
        <fullName evidence="1">Uncharacterized protein</fullName>
    </submittedName>
</protein>
<organism evidence="1 2">
    <name type="scientific">Halodurantibacterium flavum</name>
    <dbReference type="NCBI Taxonomy" id="1382802"/>
    <lineage>
        <taxon>Bacteria</taxon>
        <taxon>Pseudomonadati</taxon>
        <taxon>Pseudomonadota</taxon>
        <taxon>Alphaproteobacteria</taxon>
        <taxon>Rhodobacterales</taxon>
        <taxon>Paracoccaceae</taxon>
        <taxon>Halodurantibacterium</taxon>
    </lineage>
</organism>
<proteinExistence type="predicted"/>
<keyword evidence="2" id="KW-1185">Reference proteome</keyword>
<dbReference type="Proteomes" id="UP001597353">
    <property type="component" value="Unassembled WGS sequence"/>
</dbReference>
<evidence type="ECO:0000313" key="1">
    <source>
        <dbReference type="EMBL" id="MFD1914105.1"/>
    </source>
</evidence>
<gene>
    <name evidence="1" type="ORF">ACFSGJ_18030</name>
</gene>
<accession>A0ABW4SAR3</accession>
<reference evidence="2" key="1">
    <citation type="journal article" date="2019" name="Int. J. Syst. Evol. Microbiol.">
        <title>The Global Catalogue of Microorganisms (GCM) 10K type strain sequencing project: providing services to taxonomists for standard genome sequencing and annotation.</title>
        <authorList>
            <consortium name="The Broad Institute Genomics Platform"/>
            <consortium name="The Broad Institute Genome Sequencing Center for Infectious Disease"/>
            <person name="Wu L."/>
            <person name="Ma J."/>
        </authorList>
    </citation>
    <scope>NUCLEOTIDE SEQUENCE [LARGE SCALE GENOMIC DNA]</scope>
    <source>
        <strain evidence="2">CGMCC 4.7242</strain>
    </source>
</reference>
<dbReference type="EMBL" id="JBHUGH010000034">
    <property type="protein sequence ID" value="MFD1914105.1"/>
    <property type="molecule type" value="Genomic_DNA"/>
</dbReference>
<dbReference type="RefSeq" id="WP_390265093.1">
    <property type="nucleotide sequence ID" value="NZ_JBHUGH010000034.1"/>
</dbReference>
<name>A0ABW4SAR3_9RHOB</name>